<dbReference type="EMBL" id="JAUHGG010000003">
    <property type="protein sequence ID" value="MDS1821520.1"/>
    <property type="molecule type" value="Genomic_DNA"/>
</dbReference>
<reference evidence="1" key="1">
    <citation type="submission" date="2023-06" db="EMBL/GenBank/DDBJ databases">
        <title>Genomic Diversity of Vibrio spp. and Metagenomic Analysis of Pathogens in Florida Gulf Coastal Waters Following Hurricane Ian.</title>
        <authorList>
            <person name="Brumfield K.D."/>
        </authorList>
    </citation>
    <scope>NUCLEOTIDE SEQUENCE</scope>
    <source>
        <strain evidence="1">WBS2B-138</strain>
    </source>
</reference>
<dbReference type="AlphaFoldDB" id="A0AAW8Q2J9"/>
<dbReference type="Proteomes" id="UP001253193">
    <property type="component" value="Unassembled WGS sequence"/>
</dbReference>
<comment type="caution">
    <text evidence="1">The sequence shown here is derived from an EMBL/GenBank/DDBJ whole genome shotgun (WGS) entry which is preliminary data.</text>
</comment>
<evidence type="ECO:0000313" key="1">
    <source>
        <dbReference type="EMBL" id="MDS1821520.1"/>
    </source>
</evidence>
<evidence type="ECO:0000313" key="2">
    <source>
        <dbReference type="Proteomes" id="UP001253193"/>
    </source>
</evidence>
<sequence>MKKQCNCAVCEFHSACTQLIDKEKYPEAFGLLESLDMLNEVITTEFGMVVAQCIQFSRGDAKAPYEFTNHSNMEQSHLNSLKAIEDFDEQVATLSIQLDAFTDCFTTLKTIIGMEADFNGKVLEILSADMSDQEKALKISKLADNSTHRKEARSMTLKLKEKYNLEVL</sequence>
<accession>A0AAW8Q2J9</accession>
<dbReference type="RefSeq" id="WP_311020423.1">
    <property type="nucleotide sequence ID" value="NZ_JAUHGG010000003.1"/>
</dbReference>
<name>A0AAW8Q2J9_VIBPH</name>
<gene>
    <name evidence="1" type="ORF">QX249_12680</name>
</gene>
<proteinExistence type="predicted"/>
<organism evidence="1 2">
    <name type="scientific">Vibrio parahaemolyticus</name>
    <dbReference type="NCBI Taxonomy" id="670"/>
    <lineage>
        <taxon>Bacteria</taxon>
        <taxon>Pseudomonadati</taxon>
        <taxon>Pseudomonadota</taxon>
        <taxon>Gammaproteobacteria</taxon>
        <taxon>Vibrionales</taxon>
        <taxon>Vibrionaceae</taxon>
        <taxon>Vibrio</taxon>
    </lineage>
</organism>
<protein>
    <submittedName>
        <fullName evidence="1">Uncharacterized protein</fullName>
    </submittedName>
</protein>